<name>A0AA39GWT3_9BILA</name>
<accession>A0AA39GWT3</accession>
<feature type="coiled-coil region" evidence="1">
    <location>
        <begin position="149"/>
        <end position="211"/>
    </location>
</feature>
<comment type="caution">
    <text evidence="3">The sequence shown here is derived from an EMBL/GenBank/DDBJ whole genome shotgun (WGS) entry which is preliminary data.</text>
</comment>
<dbReference type="PANTHER" id="PTHR37960">
    <property type="entry name" value="PROTEIN CBG06493-RELATED"/>
    <property type="match status" value="1"/>
</dbReference>
<evidence type="ECO:0000256" key="1">
    <source>
        <dbReference type="SAM" id="Coils"/>
    </source>
</evidence>
<keyword evidence="1" id="KW-0175">Coiled coil</keyword>
<reference evidence="3" key="1">
    <citation type="submission" date="2023-06" db="EMBL/GenBank/DDBJ databases">
        <title>Genomic analysis of the entomopathogenic nematode Steinernema hermaphroditum.</title>
        <authorList>
            <person name="Schwarz E.M."/>
            <person name="Heppert J.K."/>
            <person name="Baniya A."/>
            <person name="Schwartz H.T."/>
            <person name="Tan C.-H."/>
            <person name="Antoshechkin I."/>
            <person name="Sternberg P.W."/>
            <person name="Goodrich-Blair H."/>
            <person name="Dillman A.R."/>
        </authorList>
    </citation>
    <scope>NUCLEOTIDE SEQUENCE</scope>
    <source>
        <strain evidence="3">PS9179</strain>
        <tissue evidence="3">Whole animal</tissue>
    </source>
</reference>
<feature type="compositionally biased region" description="Basic and acidic residues" evidence="2">
    <location>
        <begin position="68"/>
        <end position="103"/>
    </location>
</feature>
<gene>
    <name evidence="3" type="ORF">QR680_001052</name>
</gene>
<dbReference type="EMBL" id="JAUCMV010000005">
    <property type="protein sequence ID" value="KAK0394995.1"/>
    <property type="molecule type" value="Genomic_DNA"/>
</dbReference>
<feature type="region of interest" description="Disordered" evidence="2">
    <location>
        <begin position="1"/>
        <end position="142"/>
    </location>
</feature>
<dbReference type="PANTHER" id="PTHR37960:SF1">
    <property type="entry name" value="BZIP DOMAIN-CONTAINING PROTEIN"/>
    <property type="match status" value="1"/>
</dbReference>
<organism evidence="3 4">
    <name type="scientific">Steinernema hermaphroditum</name>
    <dbReference type="NCBI Taxonomy" id="289476"/>
    <lineage>
        <taxon>Eukaryota</taxon>
        <taxon>Metazoa</taxon>
        <taxon>Ecdysozoa</taxon>
        <taxon>Nematoda</taxon>
        <taxon>Chromadorea</taxon>
        <taxon>Rhabditida</taxon>
        <taxon>Tylenchina</taxon>
        <taxon>Panagrolaimomorpha</taxon>
        <taxon>Strongyloidoidea</taxon>
        <taxon>Steinernematidae</taxon>
        <taxon>Steinernema</taxon>
    </lineage>
</organism>
<dbReference type="Proteomes" id="UP001175271">
    <property type="component" value="Unassembled WGS sequence"/>
</dbReference>
<keyword evidence="4" id="KW-1185">Reference proteome</keyword>
<evidence type="ECO:0000313" key="4">
    <source>
        <dbReference type="Proteomes" id="UP001175271"/>
    </source>
</evidence>
<sequence length="393" mass="45520">MNKLFGKLFRSSNKENDLNRTCGFNQSKRGRQPLRTQNYEEDDEPMNPYHAPSQPRRHRGPRSVAGGERLDDRFERHANRSFESEYHYREQRPSRSRRDYERKSQKKTTKHGRNQKTSEYGSGEASPARYHQPIDSDSENEDFGVFRDSKRVEQRFEELHDEIKNLRIENKQLLHTNEMANHKMRNQKEEIRQLKMKLKEARKELSVIKQMPPHFNHPQHHQFSRHSAAFDIPPPMSMNQSLFHPNMSSSMHNATLYRNGPPFCVPNQSYSPRAPSTSAAGAGESLANQSSQFMTNINPQVNNETDDGDELKVYREPEESSEINETVSYDDSITRATEDMRSATPEPLQFTPQISSSSLTLVEEDAVSARNDIAQFAKPQKRATVHRSLSFNN</sequence>
<feature type="compositionally biased region" description="Basic residues" evidence="2">
    <location>
        <begin position="104"/>
        <end position="114"/>
    </location>
</feature>
<protein>
    <submittedName>
        <fullName evidence="3">Uncharacterized protein</fullName>
    </submittedName>
</protein>
<evidence type="ECO:0000256" key="2">
    <source>
        <dbReference type="SAM" id="MobiDB-lite"/>
    </source>
</evidence>
<dbReference type="AlphaFoldDB" id="A0AA39GWT3"/>
<evidence type="ECO:0000313" key="3">
    <source>
        <dbReference type="EMBL" id="KAK0394995.1"/>
    </source>
</evidence>
<proteinExistence type="predicted"/>